<dbReference type="Proteomes" id="UP001056981">
    <property type="component" value="Chromosome"/>
</dbReference>
<gene>
    <name evidence="2" type="ORF">E4N86_05495</name>
</gene>
<evidence type="ECO:0000313" key="2">
    <source>
        <dbReference type="EMBL" id="UTD00182.1"/>
    </source>
</evidence>
<dbReference type="RefSeq" id="WP_253716163.1">
    <property type="nucleotide sequence ID" value="NZ_CP051522.1"/>
</dbReference>
<evidence type="ECO:0000256" key="1">
    <source>
        <dbReference type="SAM" id="MobiDB-lite"/>
    </source>
</evidence>
<dbReference type="Gene3D" id="3.30.160.60">
    <property type="entry name" value="Classic Zinc Finger"/>
    <property type="match status" value="1"/>
</dbReference>
<reference evidence="2" key="1">
    <citation type="submission" date="2020-04" db="EMBL/GenBank/DDBJ databases">
        <title>Comparative genomics of oral phylogroup-2 Treponema strains.</title>
        <authorList>
            <person name="Zeng H."/>
            <person name="Chan Y.K."/>
            <person name="Watt R.M."/>
        </authorList>
    </citation>
    <scope>NUCLEOTIDE SEQUENCE</scope>
    <source>
        <strain evidence="2">OMZ 905</strain>
    </source>
</reference>
<organism evidence="2 3">
    <name type="scientific">Treponema denticola</name>
    <dbReference type="NCBI Taxonomy" id="158"/>
    <lineage>
        <taxon>Bacteria</taxon>
        <taxon>Pseudomonadati</taxon>
        <taxon>Spirochaetota</taxon>
        <taxon>Spirochaetia</taxon>
        <taxon>Spirochaetales</taxon>
        <taxon>Treponemataceae</taxon>
        <taxon>Treponema</taxon>
    </lineage>
</organism>
<proteinExistence type="predicted"/>
<accession>A0A9Q9EX94</accession>
<dbReference type="AlphaFoldDB" id="A0A9Q9EX94"/>
<feature type="compositionally biased region" description="Low complexity" evidence="1">
    <location>
        <begin position="56"/>
        <end position="66"/>
    </location>
</feature>
<feature type="region of interest" description="Disordered" evidence="1">
    <location>
        <begin position="56"/>
        <end position="75"/>
    </location>
</feature>
<dbReference type="EMBL" id="CP051635">
    <property type="protein sequence ID" value="UTD00182.1"/>
    <property type="molecule type" value="Genomic_DNA"/>
</dbReference>
<name>A0A9Q9EX94_TREDN</name>
<sequence length="75" mass="8335">MANFYCEYCGMKYSSVSSLTSGSCSRSPTRRHSLYEGNEKPKYTCKYCGMQYSSISSLTSGSCSKSPTKRHHPAL</sequence>
<evidence type="ECO:0000313" key="3">
    <source>
        <dbReference type="Proteomes" id="UP001056981"/>
    </source>
</evidence>
<protein>
    <submittedName>
        <fullName evidence="2">Uncharacterized protein</fullName>
    </submittedName>
</protein>